<feature type="compositionally biased region" description="Acidic residues" evidence="5">
    <location>
        <begin position="44"/>
        <end position="54"/>
    </location>
</feature>
<evidence type="ECO:0000256" key="1">
    <source>
        <dbReference type="ARBA" id="ARBA00006489"/>
    </source>
</evidence>
<dbReference type="PROSITE" id="PS50309">
    <property type="entry name" value="DC"/>
    <property type="match status" value="2"/>
</dbReference>
<feature type="compositionally biased region" description="Polar residues" evidence="5">
    <location>
        <begin position="440"/>
        <end position="450"/>
    </location>
</feature>
<feature type="non-terminal residue" evidence="7">
    <location>
        <position position="1"/>
    </location>
</feature>
<dbReference type="Gene3D" id="2.130.10.10">
    <property type="entry name" value="YVTN repeat-like/Quinoprotein amine dehydrogenase"/>
    <property type="match status" value="2"/>
</dbReference>
<dbReference type="PANTHER" id="PTHR13720">
    <property type="entry name" value="WD-40 REPEAT PROTEIN"/>
    <property type="match status" value="1"/>
</dbReference>
<comment type="caution">
    <text evidence="7">The sequence shown here is derived from an EMBL/GenBank/DDBJ whole genome shotgun (WGS) entry which is preliminary data.</text>
</comment>
<dbReference type="InterPro" id="IPR003533">
    <property type="entry name" value="Doublecortin_dom"/>
</dbReference>
<dbReference type="GO" id="GO:0000226">
    <property type="term" value="P:microtubule cytoskeleton organization"/>
    <property type="evidence" value="ECO:0007669"/>
    <property type="project" value="TreeGrafter"/>
</dbReference>
<dbReference type="InterPro" id="IPR055439">
    <property type="entry name" value="Beta-prop_EML_1st"/>
</dbReference>
<evidence type="ECO:0000313" key="8">
    <source>
        <dbReference type="Proteomes" id="UP000271974"/>
    </source>
</evidence>
<dbReference type="CDD" id="cd01617">
    <property type="entry name" value="DCX"/>
    <property type="match status" value="1"/>
</dbReference>
<evidence type="ECO:0000259" key="6">
    <source>
        <dbReference type="PROSITE" id="PS50309"/>
    </source>
</evidence>
<dbReference type="AlphaFoldDB" id="A0A3S1BLF7"/>
<dbReference type="GO" id="GO:0072686">
    <property type="term" value="C:mitotic spindle"/>
    <property type="evidence" value="ECO:0007669"/>
    <property type="project" value="TreeGrafter"/>
</dbReference>
<dbReference type="PANTHER" id="PTHR13720:SF55">
    <property type="entry name" value="ECHINODERM MICROTUBULE-ASSOCIATED PROTEIN-LIKE CG42247"/>
    <property type="match status" value="1"/>
</dbReference>
<evidence type="ECO:0000256" key="3">
    <source>
        <dbReference type="ARBA" id="ARBA00022737"/>
    </source>
</evidence>
<proteinExistence type="inferred from homology"/>
<feature type="compositionally biased region" description="Low complexity" evidence="5">
    <location>
        <begin position="394"/>
        <end position="406"/>
    </location>
</feature>
<dbReference type="Pfam" id="PF23409">
    <property type="entry name" value="Beta-prop_EML"/>
    <property type="match status" value="1"/>
</dbReference>
<dbReference type="InterPro" id="IPR050630">
    <property type="entry name" value="WD_repeat_EMAP"/>
</dbReference>
<dbReference type="InterPro" id="IPR011047">
    <property type="entry name" value="Quinoprotein_ADH-like_sf"/>
</dbReference>
<sequence>RQVFQKRASRANVLTRAERLLDARRGQVTDRSDSSDDTRKNNHEDDDDDDELTDMEGLRHKALRHVNRRQLKVYEDSASSDDVLHTIRYKPRGPLSVAARRARLTSFNARINKQKRTRASRRQNFPQRGQSDDDDLNSSESDAIDAYNQPWADDDERYEESNLQDISNGNRRRQQTTNGGVGQPKEDYKGKRVWFFRNGDIHYKPKQILINSRIYQSLEHLLVGLSQVVETSTGVKHVFSWPEGKEVKSLGEFQNGKYYVCSSTRQLQRVDYGNSREGPWRVGKIDRNENFLFQKNGKVQSPLRRPRILTIISNMYRDSREKLILNTNSQMNFEDILTDIVNMVNIPNPPVRALYTEKRPHQKVQSYSQLIRDFAEHDNFLACGEEMVPLEMTGNNSSSNNNRRGGASVPGSVDGSRPGGKRNARSDINRIDEDRDLSPGRSSDFTTAKGQGQGHPKGRRRKTDSVRVDINGKTREFFPPTTIDEEDDGTKPDKKLRLDWVYGFRGRDVKQNLVVLPSSGELVYFVAAVVVIYDRKFASQKHYLGHSEEVTCLAVHPNGRFVATGQNAGKTLDTGAHVRVWDGVSLSTYAVVGLGCLQVGVTCINFSERDAQGDLLMAVDDSDRHVLTVWEWQTERMVAKTTTTTDPVVSGCFYPVDESILVTYGREHVHFWRLFWDKGRKVMRDRLSGNFEDDVPKFVTSLCFSAVGDVITGDSTGAILIWSRDNSSVFSINEDFVSALCMLGDGTLLSGGGNEVKAWDSISNYCLVKERSAGHVRSLVPMSAGGLDGSIFVSTTRNKVLEGSLQLKFKVVIQGHVEELWAVESHPLEQTFVSAGHDQTVVKWSAVSHAPVWRVNNPCTSISIDPKGRLIALGTTAGKVPVLNSYNGIQLTTLLVGGSQVNALSFSPDGRSLAVGTFDGVIQIHYLTDEGQRFFSSETTALKHNNMFIMHIDWSVDCKFLQACLGDYEIIYWDLVSLQKVKATRSMRDVKWATHNCPVGHSVIGPWQNLDRGEVINVVSRSQYRDLAMVGDSRGRARLYRWPCSQLKSGFHNTKTYSSNVTCATFTCDDSYVIISGGNDAALMQFSVLDPVNT</sequence>
<dbReference type="EMBL" id="RQTK01000139">
    <property type="protein sequence ID" value="RUS86416.1"/>
    <property type="molecule type" value="Genomic_DNA"/>
</dbReference>
<feature type="domain" description="Doublecortin" evidence="6">
    <location>
        <begin position="307"/>
        <end position="393"/>
    </location>
</feature>
<dbReference type="Pfam" id="PF03451">
    <property type="entry name" value="HELP"/>
    <property type="match status" value="1"/>
</dbReference>
<feature type="region of interest" description="Disordered" evidence="5">
    <location>
        <begin position="24"/>
        <end position="54"/>
    </location>
</feature>
<accession>A0A3S1BLF7</accession>
<dbReference type="SMART" id="SM00320">
    <property type="entry name" value="WD40"/>
    <property type="match status" value="8"/>
</dbReference>
<evidence type="ECO:0000256" key="2">
    <source>
        <dbReference type="ARBA" id="ARBA00022574"/>
    </source>
</evidence>
<dbReference type="Gene3D" id="3.10.20.230">
    <property type="entry name" value="Doublecortin domain"/>
    <property type="match status" value="2"/>
</dbReference>
<feature type="compositionally biased region" description="Basic and acidic residues" evidence="5">
    <location>
        <begin position="24"/>
        <end position="43"/>
    </location>
</feature>
<dbReference type="InterPro" id="IPR036572">
    <property type="entry name" value="Doublecortin_dom_sf"/>
</dbReference>
<reference evidence="7 8" key="1">
    <citation type="submission" date="2019-01" db="EMBL/GenBank/DDBJ databases">
        <title>A draft genome assembly of the solar-powered sea slug Elysia chlorotica.</title>
        <authorList>
            <person name="Cai H."/>
            <person name="Li Q."/>
            <person name="Fang X."/>
            <person name="Li J."/>
            <person name="Curtis N.E."/>
            <person name="Altenburger A."/>
            <person name="Shibata T."/>
            <person name="Feng M."/>
            <person name="Maeda T."/>
            <person name="Schwartz J.A."/>
            <person name="Shigenobu S."/>
            <person name="Lundholm N."/>
            <person name="Nishiyama T."/>
            <person name="Yang H."/>
            <person name="Hasebe M."/>
            <person name="Li S."/>
            <person name="Pierce S.K."/>
            <person name="Wang J."/>
        </authorList>
    </citation>
    <scope>NUCLEOTIDE SEQUENCE [LARGE SCALE GENOMIC DNA]</scope>
    <source>
        <strain evidence="7">EC2010</strain>
        <tissue evidence="7">Whole organism of an adult</tissue>
    </source>
</reference>
<dbReference type="InterPro" id="IPR005108">
    <property type="entry name" value="HELP"/>
</dbReference>
<feature type="region of interest" description="Disordered" evidence="5">
    <location>
        <begin position="106"/>
        <end position="185"/>
    </location>
</feature>
<feature type="domain" description="Doublecortin" evidence="6">
    <location>
        <begin position="191"/>
        <end position="273"/>
    </location>
</feature>
<dbReference type="InterPro" id="IPR015943">
    <property type="entry name" value="WD40/YVTN_repeat-like_dom_sf"/>
</dbReference>
<protein>
    <recommendedName>
        <fullName evidence="6">Doublecortin domain-containing protein</fullName>
    </recommendedName>
</protein>
<dbReference type="InterPro" id="IPR001680">
    <property type="entry name" value="WD40_rpt"/>
</dbReference>
<keyword evidence="8" id="KW-1185">Reference proteome</keyword>
<feature type="repeat" description="WD" evidence="4">
    <location>
        <begin position="813"/>
        <end position="845"/>
    </location>
</feature>
<comment type="similarity">
    <text evidence="1">Belongs to the WD repeat EMAP family.</text>
</comment>
<dbReference type="InterPro" id="IPR055442">
    <property type="entry name" value="Beta-prop_EML-like_2nd"/>
</dbReference>
<feature type="compositionally biased region" description="Basic and acidic residues" evidence="5">
    <location>
        <begin position="424"/>
        <end position="438"/>
    </location>
</feature>
<dbReference type="SUPFAM" id="SSF50960">
    <property type="entry name" value="TolB, C-terminal domain"/>
    <property type="match status" value="1"/>
</dbReference>
<organism evidence="7 8">
    <name type="scientific">Elysia chlorotica</name>
    <name type="common">Eastern emerald elysia</name>
    <name type="synonym">Sea slug</name>
    <dbReference type="NCBI Taxonomy" id="188477"/>
    <lineage>
        <taxon>Eukaryota</taxon>
        <taxon>Metazoa</taxon>
        <taxon>Spiralia</taxon>
        <taxon>Lophotrochozoa</taxon>
        <taxon>Mollusca</taxon>
        <taxon>Gastropoda</taxon>
        <taxon>Heterobranchia</taxon>
        <taxon>Euthyneura</taxon>
        <taxon>Panpulmonata</taxon>
        <taxon>Sacoglossa</taxon>
        <taxon>Placobranchoidea</taxon>
        <taxon>Plakobranchidae</taxon>
        <taxon>Elysia</taxon>
    </lineage>
</organism>
<feature type="compositionally biased region" description="Basic and acidic residues" evidence="5">
    <location>
        <begin position="463"/>
        <end position="476"/>
    </location>
</feature>
<dbReference type="OrthoDB" id="47802at2759"/>
<evidence type="ECO:0000256" key="4">
    <source>
        <dbReference type="PROSITE-ProRule" id="PRU00221"/>
    </source>
</evidence>
<dbReference type="GO" id="GO:0035556">
    <property type="term" value="P:intracellular signal transduction"/>
    <property type="evidence" value="ECO:0007669"/>
    <property type="project" value="InterPro"/>
</dbReference>
<dbReference type="PROSITE" id="PS50082">
    <property type="entry name" value="WD_REPEATS_2"/>
    <property type="match status" value="1"/>
</dbReference>
<evidence type="ECO:0000256" key="5">
    <source>
        <dbReference type="SAM" id="MobiDB-lite"/>
    </source>
</evidence>
<dbReference type="SUPFAM" id="SSF89837">
    <property type="entry name" value="Doublecortin (DC)"/>
    <property type="match status" value="1"/>
</dbReference>
<keyword evidence="3" id="KW-0677">Repeat</keyword>
<dbReference type="STRING" id="188477.A0A3S1BLF7"/>
<gene>
    <name evidence="7" type="ORF">EGW08_005794</name>
</gene>
<dbReference type="Proteomes" id="UP000271974">
    <property type="component" value="Unassembled WGS sequence"/>
</dbReference>
<dbReference type="Pfam" id="PF23414">
    <property type="entry name" value="Beta-prop_EML_2"/>
    <property type="match status" value="1"/>
</dbReference>
<dbReference type="SMART" id="SM00537">
    <property type="entry name" value="DCX"/>
    <property type="match status" value="1"/>
</dbReference>
<feature type="compositionally biased region" description="Basic residues" evidence="5">
    <location>
        <begin position="112"/>
        <end position="121"/>
    </location>
</feature>
<name>A0A3S1BLF7_ELYCH</name>
<dbReference type="Pfam" id="PF03607">
    <property type="entry name" value="DCX"/>
    <property type="match status" value="1"/>
</dbReference>
<evidence type="ECO:0000313" key="7">
    <source>
        <dbReference type="EMBL" id="RUS86416.1"/>
    </source>
</evidence>
<keyword evidence="2 4" id="KW-0853">WD repeat</keyword>
<feature type="region of interest" description="Disordered" evidence="5">
    <location>
        <begin position="391"/>
        <end position="490"/>
    </location>
</feature>
<dbReference type="SUPFAM" id="SSF50998">
    <property type="entry name" value="Quinoprotein alcohol dehydrogenase-like"/>
    <property type="match status" value="1"/>
</dbReference>
<dbReference type="GO" id="GO:0008017">
    <property type="term" value="F:microtubule binding"/>
    <property type="evidence" value="ECO:0007669"/>
    <property type="project" value="TreeGrafter"/>
</dbReference>